<dbReference type="InterPro" id="IPR018389">
    <property type="entry name" value="DctP_fam"/>
</dbReference>
<dbReference type="PANTHER" id="PTHR33376">
    <property type="match status" value="1"/>
</dbReference>
<dbReference type="PANTHER" id="PTHR33376:SF15">
    <property type="entry name" value="BLL6794 PROTEIN"/>
    <property type="match status" value="1"/>
</dbReference>
<name>A0A0F9VIA8_9ZZZZ</name>
<comment type="caution">
    <text evidence="2">The sequence shown here is derived from an EMBL/GenBank/DDBJ whole genome shotgun (WGS) entry which is preliminary data.</text>
</comment>
<accession>A0A0F9VIA8</accession>
<evidence type="ECO:0000256" key="1">
    <source>
        <dbReference type="ARBA" id="ARBA00022729"/>
    </source>
</evidence>
<dbReference type="NCBIfam" id="NF037995">
    <property type="entry name" value="TRAP_S1"/>
    <property type="match status" value="1"/>
</dbReference>
<gene>
    <name evidence="2" type="ORF">LCGC14_0479900</name>
</gene>
<sequence>MKRRTFLKTGAAAASGAFTLAAPSLALASTSLKFDSYVSDSAGPSWIDRWYLDELEKRTEGEVTIRRYWSGSLNKVGEHLGAVRDGTSEMTLISPGYYQSELPVTRGLEWYFRMNRADALQKVCRDVYDQFDPLRAEWEDRHRSKVLYWTNWNYAPLILRDPIDTLDGIKGKRIRAYGVSADVVEALGGTAVAMAAPEVYQALERGILDGVYGFDFVTAIAYKLHEIAPQFYDIGDGPHAPAATIMNKRVYDGLPDDVRKISDEIVDDIYGGQFSAIYEDVLATYVKTAEAEGVTLNTVSDDQKAMAKDLVQPAQVNSWLEDTAKPAGIDGEEMQSLIDAAIEKYDAEATLKRPYEISQAS</sequence>
<evidence type="ECO:0000313" key="2">
    <source>
        <dbReference type="EMBL" id="KKN65578.1"/>
    </source>
</evidence>
<dbReference type="GO" id="GO:0055085">
    <property type="term" value="P:transmembrane transport"/>
    <property type="evidence" value="ECO:0007669"/>
    <property type="project" value="InterPro"/>
</dbReference>
<keyword evidence="1" id="KW-0732">Signal</keyword>
<reference evidence="2" key="1">
    <citation type="journal article" date="2015" name="Nature">
        <title>Complex archaea that bridge the gap between prokaryotes and eukaryotes.</title>
        <authorList>
            <person name="Spang A."/>
            <person name="Saw J.H."/>
            <person name="Jorgensen S.L."/>
            <person name="Zaremba-Niedzwiedzka K."/>
            <person name="Martijn J."/>
            <person name="Lind A.E."/>
            <person name="van Eijk R."/>
            <person name="Schleper C."/>
            <person name="Guy L."/>
            <person name="Ettema T.J."/>
        </authorList>
    </citation>
    <scope>NUCLEOTIDE SEQUENCE</scope>
</reference>
<dbReference type="Pfam" id="PF03480">
    <property type="entry name" value="DctP"/>
    <property type="match status" value="1"/>
</dbReference>
<dbReference type="AlphaFoldDB" id="A0A0F9VIA8"/>
<dbReference type="InterPro" id="IPR038404">
    <property type="entry name" value="TRAP_DctP_sf"/>
</dbReference>
<dbReference type="Gene3D" id="3.40.190.170">
    <property type="entry name" value="Bacterial extracellular solute-binding protein, family 7"/>
    <property type="match status" value="1"/>
</dbReference>
<protein>
    <recommendedName>
        <fullName evidence="3">ABC transporter substrate-binding protein</fullName>
    </recommendedName>
</protein>
<organism evidence="2">
    <name type="scientific">marine sediment metagenome</name>
    <dbReference type="NCBI Taxonomy" id="412755"/>
    <lineage>
        <taxon>unclassified sequences</taxon>
        <taxon>metagenomes</taxon>
        <taxon>ecological metagenomes</taxon>
    </lineage>
</organism>
<proteinExistence type="predicted"/>
<dbReference type="EMBL" id="LAZR01000520">
    <property type="protein sequence ID" value="KKN65578.1"/>
    <property type="molecule type" value="Genomic_DNA"/>
</dbReference>
<evidence type="ECO:0008006" key="3">
    <source>
        <dbReference type="Google" id="ProtNLM"/>
    </source>
</evidence>
<dbReference type="InterPro" id="IPR006311">
    <property type="entry name" value="TAT_signal"/>
</dbReference>
<dbReference type="PROSITE" id="PS51318">
    <property type="entry name" value="TAT"/>
    <property type="match status" value="1"/>
</dbReference>
<dbReference type="CDD" id="cd13666">
    <property type="entry name" value="PBP2_TRAP_DctP_like_1"/>
    <property type="match status" value="1"/>
</dbReference>